<dbReference type="OrthoDB" id="9796171at2"/>
<protein>
    <submittedName>
        <fullName evidence="2">ElaA protein</fullName>
    </submittedName>
</protein>
<dbReference type="CDD" id="cd04301">
    <property type="entry name" value="NAT_SF"/>
    <property type="match status" value="1"/>
</dbReference>
<dbReference type="EMBL" id="FMZO01000001">
    <property type="protein sequence ID" value="SDC01570.1"/>
    <property type="molecule type" value="Genomic_DNA"/>
</dbReference>
<dbReference type="InterPro" id="IPR016181">
    <property type="entry name" value="Acyl_CoA_acyltransferase"/>
</dbReference>
<proteinExistence type="predicted"/>
<dbReference type="AlphaFoldDB" id="A0A1G6I549"/>
<evidence type="ECO:0000313" key="2">
    <source>
        <dbReference type="EMBL" id="SDC01570.1"/>
    </source>
</evidence>
<evidence type="ECO:0000313" key="3">
    <source>
        <dbReference type="Proteomes" id="UP000198757"/>
    </source>
</evidence>
<dbReference type="Pfam" id="PF13673">
    <property type="entry name" value="Acetyltransf_10"/>
    <property type="match status" value="1"/>
</dbReference>
<dbReference type="GO" id="GO:0016747">
    <property type="term" value="F:acyltransferase activity, transferring groups other than amino-acyl groups"/>
    <property type="evidence" value="ECO:0007669"/>
    <property type="project" value="InterPro"/>
</dbReference>
<dbReference type="SUPFAM" id="SSF55729">
    <property type="entry name" value="Acyl-CoA N-acyltransferases (Nat)"/>
    <property type="match status" value="1"/>
</dbReference>
<accession>A0A1G6I549</accession>
<dbReference type="RefSeq" id="WP_090388080.1">
    <property type="nucleotide sequence ID" value="NZ_FMZO01000001.1"/>
</dbReference>
<reference evidence="3" key="1">
    <citation type="submission" date="2016-10" db="EMBL/GenBank/DDBJ databases">
        <authorList>
            <person name="Varghese N."/>
            <person name="Submissions S."/>
        </authorList>
    </citation>
    <scope>NUCLEOTIDE SEQUENCE [LARGE SCALE GENOMIC DNA]</scope>
    <source>
        <strain evidence="3">DSM 25811 / CCM 8410 / LMG 26954 / E90</strain>
    </source>
</reference>
<dbReference type="Gene3D" id="3.40.630.30">
    <property type="match status" value="1"/>
</dbReference>
<dbReference type="STRING" id="1285928.SAMN04487894_10195"/>
<dbReference type="Proteomes" id="UP000198757">
    <property type="component" value="Unassembled WGS sequence"/>
</dbReference>
<dbReference type="InterPro" id="IPR000182">
    <property type="entry name" value="GNAT_dom"/>
</dbReference>
<organism evidence="2 3">
    <name type="scientific">Niabella drilacis (strain DSM 25811 / CCM 8410 / CCUG 62505 / LMG 26954 / E90)</name>
    <dbReference type="NCBI Taxonomy" id="1285928"/>
    <lineage>
        <taxon>Bacteria</taxon>
        <taxon>Pseudomonadati</taxon>
        <taxon>Bacteroidota</taxon>
        <taxon>Chitinophagia</taxon>
        <taxon>Chitinophagales</taxon>
        <taxon>Chitinophagaceae</taxon>
        <taxon>Niabella</taxon>
    </lineage>
</organism>
<gene>
    <name evidence="2" type="ORF">SAMN04487894_10195</name>
</gene>
<name>A0A1G6I549_NIADE</name>
<feature type="domain" description="N-acetyltransferase" evidence="1">
    <location>
        <begin position="12"/>
        <end position="153"/>
    </location>
</feature>
<keyword evidence="3" id="KW-1185">Reference proteome</keyword>
<dbReference type="PROSITE" id="PS51186">
    <property type="entry name" value="GNAT"/>
    <property type="match status" value="1"/>
</dbReference>
<sequence>MQQQPDIGWVCRSFDQLTLTELYAILQLRAAVFVVEQACMYQDVDGKDPNAFHLTGNYNGAVVAYTRLLPPGISYSEPSIGRVVVASSHRALGIGKMLMQRSIEECHRLFGEKPIRISAQLYLKTFYRSFGFEPAGDIYDEDGIPHIEMVKGS</sequence>
<evidence type="ECO:0000259" key="1">
    <source>
        <dbReference type="PROSITE" id="PS51186"/>
    </source>
</evidence>